<feature type="domain" description="S1 motif" evidence="3">
    <location>
        <begin position="86"/>
        <end position="168"/>
    </location>
</feature>
<name>A0A4W3IQG5_CALMI</name>
<dbReference type="Proteomes" id="UP000314986">
    <property type="component" value="Unassembled WGS sequence"/>
</dbReference>
<protein>
    <recommendedName>
        <fullName evidence="3">S1 motif domain-containing protein</fullName>
    </recommendedName>
</protein>
<evidence type="ECO:0000313" key="5">
    <source>
        <dbReference type="Proteomes" id="UP000314986"/>
    </source>
</evidence>
<evidence type="ECO:0000256" key="1">
    <source>
        <dbReference type="PROSITE-ProRule" id="PRU00339"/>
    </source>
</evidence>
<organism evidence="4 5">
    <name type="scientific">Callorhinchus milii</name>
    <name type="common">Ghost shark</name>
    <dbReference type="NCBI Taxonomy" id="7868"/>
    <lineage>
        <taxon>Eukaryota</taxon>
        <taxon>Metazoa</taxon>
        <taxon>Chordata</taxon>
        <taxon>Craniata</taxon>
        <taxon>Vertebrata</taxon>
        <taxon>Chondrichthyes</taxon>
        <taxon>Holocephali</taxon>
        <taxon>Chimaeriformes</taxon>
        <taxon>Callorhinchidae</taxon>
        <taxon>Callorhinchus</taxon>
    </lineage>
</organism>
<dbReference type="GeneTree" id="ENSGT00940000180153"/>
<feature type="compositionally biased region" description="Polar residues" evidence="2">
    <location>
        <begin position="577"/>
        <end position="587"/>
    </location>
</feature>
<gene>
    <name evidence="4" type="primary">ttc14</name>
</gene>
<feature type="region of interest" description="Disordered" evidence="2">
    <location>
        <begin position="548"/>
        <end position="587"/>
    </location>
</feature>
<dbReference type="InterPro" id="IPR012340">
    <property type="entry name" value="NA-bd_OB-fold"/>
</dbReference>
<dbReference type="Gene3D" id="2.40.50.140">
    <property type="entry name" value="Nucleic acid-binding proteins"/>
    <property type="match status" value="1"/>
</dbReference>
<dbReference type="Gene3D" id="1.25.40.10">
    <property type="entry name" value="Tetratricopeptide repeat domain"/>
    <property type="match status" value="1"/>
</dbReference>
<dbReference type="PANTHER" id="PTHR23184">
    <property type="entry name" value="TETRATRICOPEPTIDE REPEAT PROTEIN 14"/>
    <property type="match status" value="1"/>
</dbReference>
<reference evidence="5" key="3">
    <citation type="journal article" date="2014" name="Nature">
        <title>Elephant shark genome provides unique insights into gnathostome evolution.</title>
        <authorList>
            <consortium name="International Elephant Shark Genome Sequencing Consortium"/>
            <person name="Venkatesh B."/>
            <person name="Lee A.P."/>
            <person name="Ravi V."/>
            <person name="Maurya A.K."/>
            <person name="Lian M.M."/>
            <person name="Swann J.B."/>
            <person name="Ohta Y."/>
            <person name="Flajnik M.F."/>
            <person name="Sutoh Y."/>
            <person name="Kasahara M."/>
            <person name="Hoon S."/>
            <person name="Gangu V."/>
            <person name="Roy S.W."/>
            <person name="Irimia M."/>
            <person name="Korzh V."/>
            <person name="Kondrychyn I."/>
            <person name="Lim Z.W."/>
            <person name="Tay B.H."/>
            <person name="Tohari S."/>
            <person name="Kong K.W."/>
            <person name="Ho S."/>
            <person name="Lorente-Galdos B."/>
            <person name="Quilez J."/>
            <person name="Marques-Bonet T."/>
            <person name="Raney B.J."/>
            <person name="Ingham P.W."/>
            <person name="Tay A."/>
            <person name="Hillier L.W."/>
            <person name="Minx P."/>
            <person name="Boehm T."/>
            <person name="Wilson R.K."/>
            <person name="Brenner S."/>
            <person name="Warren W.C."/>
        </authorList>
    </citation>
    <scope>NUCLEOTIDE SEQUENCE [LARGE SCALE GENOMIC DNA]</scope>
</reference>
<dbReference type="SMART" id="SM00316">
    <property type="entry name" value="S1"/>
    <property type="match status" value="1"/>
</dbReference>
<keyword evidence="5" id="KW-1185">Reference proteome</keyword>
<feature type="compositionally biased region" description="Basic and acidic residues" evidence="2">
    <location>
        <begin position="565"/>
        <end position="576"/>
    </location>
</feature>
<reference evidence="4" key="5">
    <citation type="submission" date="2025-09" db="UniProtKB">
        <authorList>
            <consortium name="Ensembl"/>
        </authorList>
    </citation>
    <scope>IDENTIFICATION</scope>
</reference>
<dbReference type="InterPro" id="IPR039190">
    <property type="entry name" value="TTC14"/>
</dbReference>
<dbReference type="PROSITE" id="PS50126">
    <property type="entry name" value="S1"/>
    <property type="match status" value="1"/>
</dbReference>
<reference evidence="5" key="1">
    <citation type="journal article" date="2006" name="Science">
        <title>Ancient noncoding elements conserved in the human genome.</title>
        <authorList>
            <person name="Venkatesh B."/>
            <person name="Kirkness E.F."/>
            <person name="Loh Y.H."/>
            <person name="Halpern A.L."/>
            <person name="Lee A.P."/>
            <person name="Johnson J."/>
            <person name="Dandona N."/>
            <person name="Viswanathan L.D."/>
            <person name="Tay A."/>
            <person name="Venter J.C."/>
            <person name="Strausberg R.L."/>
            <person name="Brenner S."/>
        </authorList>
    </citation>
    <scope>NUCLEOTIDE SEQUENCE [LARGE SCALE GENOMIC DNA]</scope>
</reference>
<dbReference type="Pfam" id="PF13414">
    <property type="entry name" value="TPR_11"/>
    <property type="match status" value="1"/>
</dbReference>
<dbReference type="PANTHER" id="PTHR23184:SF9">
    <property type="entry name" value="TETRATRICOPEPTIDE REPEAT PROTEIN 14"/>
    <property type="match status" value="1"/>
</dbReference>
<dbReference type="Ensembl" id="ENSCMIT00000033174.1">
    <property type="protein sequence ID" value="ENSCMIP00000032674.1"/>
    <property type="gene ID" value="ENSCMIG00000013958.1"/>
</dbReference>
<sequence>MVWCKRALTRDCCVCVCRKDRRVENRAVQQFIARKADLLFAQSWRSAPVTEVNDDEYYAIMPPMEQFMEIPDDEKRQYFFRDIERGDVVIGRITSIRDFGFFIKLICLGGGLSRDIEALEITALCPVRDVPSHGKHEDPLSYYQVGDLLRAALKDVDRYHEKLAVTLYPSALPTRLSHLKLGVISSEDLPSYYRRNSTLGSPSAETYDKVLHRTLGFANPSTVDFLLGKLGISEVESPSLMRGLQSKNFTGDDYAAALRKKQSASWALKCVKAGVDHFKAGRHVEAMNEYNKALEIDSNNVEALVARGALYATKGSLSKAISDFDLALDACPTHRNARKYLCQTLVERGGQLEEEEKLVSAENCYKRALILDKTFHEAEAALQRLRKFMQKSLEQKDKETRKDTKKTEASSAEKLRKLLKEEKRMKKKRKRSTSSSSSSANCSSTDPSSADSSSSESSLLVSSSASEHSRKHKSAKKRQRSRSESSHSQKSRVGRRSGEGSAQLPHGSKEWYPPPADTSASFLNQKQEVAKLLERNECSEDQWSEIMEKQRSRSLSSSSSSVEILDLHGGRSEDNRGSFNNSRTEANSSDKWYKADIGWMACDKKSNNHDRWRREVQDPRMSKEFNNKRYERSNRSYSISSAESDHSHLAAVGQHVRENSCSYKSNSKEEMCGQRSMEGGDGRKGYGEGQRAIEKEVRGSSDVTAEQPDKNMPQNLLEIFNQIAEFEKGKGQGGKCKQKYK</sequence>
<feature type="compositionally biased region" description="Basic and acidic residues" evidence="2">
    <location>
        <begin position="393"/>
        <end position="424"/>
    </location>
</feature>
<dbReference type="SMART" id="SM00028">
    <property type="entry name" value="TPR"/>
    <property type="match status" value="3"/>
</dbReference>
<evidence type="ECO:0000256" key="2">
    <source>
        <dbReference type="SAM" id="MobiDB-lite"/>
    </source>
</evidence>
<dbReference type="AlphaFoldDB" id="A0A4W3IQG5"/>
<dbReference type="PROSITE" id="PS50005">
    <property type="entry name" value="TPR"/>
    <property type="match status" value="2"/>
</dbReference>
<dbReference type="InterPro" id="IPR011990">
    <property type="entry name" value="TPR-like_helical_dom_sf"/>
</dbReference>
<dbReference type="GO" id="GO:0003676">
    <property type="term" value="F:nucleic acid binding"/>
    <property type="evidence" value="ECO:0007669"/>
    <property type="project" value="InterPro"/>
</dbReference>
<feature type="repeat" description="TPR" evidence="1">
    <location>
        <begin position="301"/>
        <end position="334"/>
    </location>
</feature>
<dbReference type="InterPro" id="IPR019734">
    <property type="entry name" value="TPR_rpt"/>
</dbReference>
<feature type="compositionally biased region" description="Low complexity" evidence="2">
    <location>
        <begin position="433"/>
        <end position="466"/>
    </location>
</feature>
<dbReference type="SUPFAM" id="SSF50249">
    <property type="entry name" value="Nucleic acid-binding proteins"/>
    <property type="match status" value="1"/>
</dbReference>
<feature type="compositionally biased region" description="Basic residues" evidence="2">
    <location>
        <begin position="469"/>
        <end position="480"/>
    </location>
</feature>
<proteinExistence type="predicted"/>
<dbReference type="SUPFAM" id="SSF48452">
    <property type="entry name" value="TPR-like"/>
    <property type="match status" value="1"/>
</dbReference>
<feature type="region of interest" description="Disordered" evidence="2">
    <location>
        <begin position="393"/>
        <end position="525"/>
    </location>
</feature>
<reference evidence="4" key="4">
    <citation type="submission" date="2025-08" db="UniProtKB">
        <authorList>
            <consortium name="Ensembl"/>
        </authorList>
    </citation>
    <scope>IDENTIFICATION</scope>
</reference>
<accession>A0A4W3IQG5</accession>
<keyword evidence="1" id="KW-0802">TPR repeat</keyword>
<evidence type="ECO:0000259" key="3">
    <source>
        <dbReference type="PROSITE" id="PS50126"/>
    </source>
</evidence>
<evidence type="ECO:0000313" key="4">
    <source>
        <dbReference type="Ensembl" id="ENSCMIP00000032674.1"/>
    </source>
</evidence>
<feature type="repeat" description="TPR" evidence="1">
    <location>
        <begin position="267"/>
        <end position="300"/>
    </location>
</feature>
<dbReference type="InterPro" id="IPR003029">
    <property type="entry name" value="S1_domain"/>
</dbReference>
<reference evidence="5" key="2">
    <citation type="journal article" date="2007" name="PLoS Biol.">
        <title>Survey sequencing and comparative analysis of the elephant shark (Callorhinchus milii) genome.</title>
        <authorList>
            <person name="Venkatesh B."/>
            <person name="Kirkness E.F."/>
            <person name="Loh Y.H."/>
            <person name="Halpern A.L."/>
            <person name="Lee A.P."/>
            <person name="Johnson J."/>
            <person name="Dandona N."/>
            <person name="Viswanathan L.D."/>
            <person name="Tay A."/>
            <person name="Venter J.C."/>
            <person name="Strausberg R.L."/>
            <person name="Brenner S."/>
        </authorList>
    </citation>
    <scope>NUCLEOTIDE SEQUENCE [LARGE SCALE GENOMIC DNA]</scope>
</reference>